<name>A0A6L2JBL6_TANCI</name>
<comment type="caution">
    <text evidence="1">The sequence shown here is derived from an EMBL/GenBank/DDBJ whole genome shotgun (WGS) entry which is preliminary data.</text>
</comment>
<dbReference type="AlphaFoldDB" id="A0A6L2JBL6"/>
<reference evidence="1" key="1">
    <citation type="journal article" date="2019" name="Sci. Rep.">
        <title>Draft genome of Tanacetum cinerariifolium, the natural source of mosquito coil.</title>
        <authorList>
            <person name="Yamashiro T."/>
            <person name="Shiraishi A."/>
            <person name="Satake H."/>
            <person name="Nakayama K."/>
        </authorList>
    </citation>
    <scope>NUCLEOTIDE SEQUENCE</scope>
</reference>
<gene>
    <name evidence="1" type="ORF">Tci_006244</name>
</gene>
<evidence type="ECO:0000313" key="1">
    <source>
        <dbReference type="EMBL" id="GEU34266.1"/>
    </source>
</evidence>
<sequence>MSLVCCKNAVGTDCFARVRMDSGNNEMVASFRCSTAIWLGLQTPILTWLFTFSTLCRHGGFGYPFSRVPPVFSVSYVSVQP</sequence>
<proteinExistence type="predicted"/>
<dbReference type="EMBL" id="BKCJ010000558">
    <property type="protein sequence ID" value="GEU34266.1"/>
    <property type="molecule type" value="Genomic_DNA"/>
</dbReference>
<organism evidence="1">
    <name type="scientific">Tanacetum cinerariifolium</name>
    <name type="common">Dalmatian daisy</name>
    <name type="synonym">Chrysanthemum cinerariifolium</name>
    <dbReference type="NCBI Taxonomy" id="118510"/>
    <lineage>
        <taxon>Eukaryota</taxon>
        <taxon>Viridiplantae</taxon>
        <taxon>Streptophyta</taxon>
        <taxon>Embryophyta</taxon>
        <taxon>Tracheophyta</taxon>
        <taxon>Spermatophyta</taxon>
        <taxon>Magnoliopsida</taxon>
        <taxon>eudicotyledons</taxon>
        <taxon>Gunneridae</taxon>
        <taxon>Pentapetalae</taxon>
        <taxon>asterids</taxon>
        <taxon>campanulids</taxon>
        <taxon>Asterales</taxon>
        <taxon>Asteraceae</taxon>
        <taxon>Asteroideae</taxon>
        <taxon>Anthemideae</taxon>
        <taxon>Anthemidinae</taxon>
        <taxon>Tanacetum</taxon>
    </lineage>
</organism>
<accession>A0A6L2JBL6</accession>
<protein>
    <submittedName>
        <fullName evidence="1">Uncharacterized protein</fullName>
    </submittedName>
</protein>